<dbReference type="Pfam" id="PF09603">
    <property type="entry name" value="Fib_succ_major"/>
    <property type="match status" value="1"/>
</dbReference>
<dbReference type="EMBL" id="CP046401">
    <property type="protein sequence ID" value="QGY46249.1"/>
    <property type="molecule type" value="Genomic_DNA"/>
</dbReference>
<dbReference type="KEGG" id="mcos:GM418_22065"/>
<protein>
    <recommendedName>
        <fullName evidence="1">Fibrobacter succinogenes major paralogous domain-containing protein</fullName>
    </recommendedName>
</protein>
<feature type="domain" description="Fibrobacter succinogenes major paralogous" evidence="1">
    <location>
        <begin position="43"/>
        <end position="135"/>
    </location>
</feature>
<dbReference type="PROSITE" id="PS51257">
    <property type="entry name" value="PROKAR_LIPOPROTEIN"/>
    <property type="match status" value="1"/>
</dbReference>
<dbReference type="InterPro" id="IPR011871">
    <property type="entry name" value="Fib_succ_major"/>
</dbReference>
<dbReference type="NCBIfam" id="TIGR02145">
    <property type="entry name" value="Fib_succ_major"/>
    <property type="match status" value="1"/>
</dbReference>
<reference evidence="2 3" key="1">
    <citation type="submission" date="2019-11" db="EMBL/GenBank/DDBJ databases">
        <authorList>
            <person name="Zheng R.K."/>
            <person name="Sun C.M."/>
        </authorList>
    </citation>
    <scope>NUCLEOTIDE SEQUENCE [LARGE SCALE GENOMIC DNA]</scope>
    <source>
        <strain evidence="2 3">WC007</strain>
    </source>
</reference>
<dbReference type="Proteomes" id="UP000428260">
    <property type="component" value="Chromosome"/>
</dbReference>
<keyword evidence="3" id="KW-1185">Reference proteome</keyword>
<organism evidence="2 3">
    <name type="scientific">Maribellus comscasis</name>
    <dbReference type="NCBI Taxonomy" id="2681766"/>
    <lineage>
        <taxon>Bacteria</taxon>
        <taxon>Pseudomonadati</taxon>
        <taxon>Bacteroidota</taxon>
        <taxon>Bacteroidia</taxon>
        <taxon>Marinilabiliales</taxon>
        <taxon>Prolixibacteraceae</taxon>
        <taxon>Maribellus</taxon>
    </lineage>
</organism>
<accession>A0A6I6JY29</accession>
<dbReference type="AlphaFoldDB" id="A0A6I6JY29"/>
<gene>
    <name evidence="2" type="ORF">GM418_22065</name>
</gene>
<name>A0A6I6JY29_9BACT</name>
<proteinExistence type="predicted"/>
<evidence type="ECO:0000313" key="3">
    <source>
        <dbReference type="Proteomes" id="UP000428260"/>
    </source>
</evidence>
<evidence type="ECO:0000313" key="2">
    <source>
        <dbReference type="EMBL" id="QGY46249.1"/>
    </source>
</evidence>
<evidence type="ECO:0000259" key="1">
    <source>
        <dbReference type="Pfam" id="PF09603"/>
    </source>
</evidence>
<sequence length="138" mass="15677">MKMQDSCKILLLLLFGIISFLGCEKEDLKGLPVDGDGNVYDTVVIGTQTWMAENLKTTSYNDGSLIPQLDKSEEWANSNTAGYCWYDNNPANKEVYGALYNVKAARLEKLCPKGWHLPTIDEWTTLFNYLGEMRQRIN</sequence>